<evidence type="ECO:0000313" key="2">
    <source>
        <dbReference type="EMBL" id="OCL13264.1"/>
    </source>
</evidence>
<dbReference type="InterPro" id="IPR011008">
    <property type="entry name" value="Dimeric_a/b-barrel"/>
</dbReference>
<dbReference type="PANTHER" id="PTHR42052:SF1">
    <property type="entry name" value="ABM DOMAIN-CONTAINING PROTEIN"/>
    <property type="match status" value="1"/>
</dbReference>
<keyword evidence="3" id="KW-1185">Reference proteome</keyword>
<gene>
    <name evidence="2" type="ORF">AOQ84DRAFT_118195</name>
</gene>
<protein>
    <recommendedName>
        <fullName evidence="4">ABM domain-containing protein</fullName>
    </recommendedName>
</protein>
<evidence type="ECO:0000313" key="3">
    <source>
        <dbReference type="Proteomes" id="UP000250140"/>
    </source>
</evidence>
<keyword evidence="1" id="KW-0732">Signal</keyword>
<dbReference type="EMBL" id="KV748755">
    <property type="protein sequence ID" value="OCL13264.1"/>
    <property type="molecule type" value="Genomic_DNA"/>
</dbReference>
<evidence type="ECO:0000256" key="1">
    <source>
        <dbReference type="SAM" id="SignalP"/>
    </source>
</evidence>
<organism evidence="2 3">
    <name type="scientific">Glonium stellatum</name>
    <dbReference type="NCBI Taxonomy" id="574774"/>
    <lineage>
        <taxon>Eukaryota</taxon>
        <taxon>Fungi</taxon>
        <taxon>Dikarya</taxon>
        <taxon>Ascomycota</taxon>
        <taxon>Pezizomycotina</taxon>
        <taxon>Dothideomycetes</taxon>
        <taxon>Pleosporomycetidae</taxon>
        <taxon>Gloniales</taxon>
        <taxon>Gloniaceae</taxon>
        <taxon>Glonium</taxon>
    </lineage>
</organism>
<dbReference type="Gene3D" id="3.30.70.100">
    <property type="match status" value="2"/>
</dbReference>
<dbReference type="AlphaFoldDB" id="A0A8E2JXW9"/>
<dbReference type="PANTHER" id="PTHR42052">
    <property type="entry name" value="ABM DOMAIN-CONTAINING PROTEIN"/>
    <property type="match status" value="1"/>
</dbReference>
<reference evidence="2 3" key="1">
    <citation type="journal article" date="2016" name="Nat. Commun.">
        <title>Ectomycorrhizal ecology is imprinted in the genome of the dominant symbiotic fungus Cenococcum geophilum.</title>
        <authorList>
            <consortium name="DOE Joint Genome Institute"/>
            <person name="Peter M."/>
            <person name="Kohler A."/>
            <person name="Ohm R.A."/>
            <person name="Kuo A."/>
            <person name="Krutzmann J."/>
            <person name="Morin E."/>
            <person name="Arend M."/>
            <person name="Barry K.W."/>
            <person name="Binder M."/>
            <person name="Choi C."/>
            <person name="Clum A."/>
            <person name="Copeland A."/>
            <person name="Grisel N."/>
            <person name="Haridas S."/>
            <person name="Kipfer T."/>
            <person name="LaButti K."/>
            <person name="Lindquist E."/>
            <person name="Lipzen A."/>
            <person name="Maire R."/>
            <person name="Meier B."/>
            <person name="Mihaltcheva S."/>
            <person name="Molinier V."/>
            <person name="Murat C."/>
            <person name="Poggeler S."/>
            <person name="Quandt C.A."/>
            <person name="Sperisen C."/>
            <person name="Tritt A."/>
            <person name="Tisserant E."/>
            <person name="Crous P.W."/>
            <person name="Henrissat B."/>
            <person name="Nehls U."/>
            <person name="Egli S."/>
            <person name="Spatafora J.W."/>
            <person name="Grigoriev I.V."/>
            <person name="Martin F.M."/>
        </authorList>
    </citation>
    <scope>NUCLEOTIDE SEQUENCE [LARGE SCALE GENOMIC DNA]</scope>
    <source>
        <strain evidence="2 3">CBS 207.34</strain>
    </source>
</reference>
<feature type="chain" id="PRO_5034491069" description="ABM domain-containing protein" evidence="1">
    <location>
        <begin position="19"/>
        <end position="209"/>
    </location>
</feature>
<accession>A0A8E2JXW9</accession>
<name>A0A8E2JXW9_9PEZI</name>
<sequence length="209" mass="23180">MAVTELALLRLLPATTISTSALKASLAKAKTAMQDYTGRRFYFLHQIEDPTLIYVFGEWESLTQHMDAFIPSAQNQELLDAVKDQLAIEGLVHLNVGHASLPSADEVGAADNVFSIGRHFVKAGAKDEFAAAFEANKHALQDYATQGKIGGGWRVDKDGNKEEWVLFCPWKNVDEHIGFVNTQGFAEYSKIREYVDGVDIKHAKVIKEI</sequence>
<dbReference type="OrthoDB" id="3542212at2759"/>
<feature type="signal peptide" evidence="1">
    <location>
        <begin position="1"/>
        <end position="18"/>
    </location>
</feature>
<dbReference type="Proteomes" id="UP000250140">
    <property type="component" value="Unassembled WGS sequence"/>
</dbReference>
<proteinExistence type="predicted"/>
<evidence type="ECO:0008006" key="4">
    <source>
        <dbReference type="Google" id="ProtNLM"/>
    </source>
</evidence>
<dbReference type="SUPFAM" id="SSF54909">
    <property type="entry name" value="Dimeric alpha+beta barrel"/>
    <property type="match status" value="1"/>
</dbReference>